<dbReference type="PANTHER" id="PTHR33840">
    <property type="match status" value="1"/>
</dbReference>
<evidence type="ECO:0000313" key="3">
    <source>
        <dbReference type="EMBL" id="TIB34246.1"/>
    </source>
</evidence>
<dbReference type="PANTHER" id="PTHR33840:SF2">
    <property type="entry name" value="TLE1 PHOSPHOLIPASE DOMAIN-CONTAINING PROTEIN"/>
    <property type="match status" value="1"/>
</dbReference>
<accession>A0A4T0F0X8</accession>
<dbReference type="Proteomes" id="UP000310689">
    <property type="component" value="Unassembled WGS sequence"/>
</dbReference>
<dbReference type="Pfam" id="PF09994">
    <property type="entry name" value="T6SS_Tle1-like_cat"/>
    <property type="match status" value="1"/>
</dbReference>
<comment type="caution">
    <text evidence="3">The sequence shown here is derived from an EMBL/GenBank/DDBJ whole genome shotgun (WGS) entry which is preliminary data.</text>
</comment>
<organism evidence="3 4">
    <name type="scientific">Wallemia ichthyophaga</name>
    <dbReference type="NCBI Taxonomy" id="245174"/>
    <lineage>
        <taxon>Eukaryota</taxon>
        <taxon>Fungi</taxon>
        <taxon>Dikarya</taxon>
        <taxon>Basidiomycota</taxon>
        <taxon>Wallemiomycotina</taxon>
        <taxon>Wallemiomycetes</taxon>
        <taxon>Wallemiales</taxon>
        <taxon>Wallemiaceae</taxon>
        <taxon>Wallemia</taxon>
    </lineage>
</organism>
<evidence type="ECO:0000259" key="2">
    <source>
        <dbReference type="Pfam" id="PF09994"/>
    </source>
</evidence>
<dbReference type="AlphaFoldDB" id="A0A4T0F0X8"/>
<dbReference type="EMBL" id="SPOI01000168">
    <property type="protein sequence ID" value="TIB34246.1"/>
    <property type="molecule type" value="Genomic_DNA"/>
</dbReference>
<evidence type="ECO:0000256" key="1">
    <source>
        <dbReference type="SAM" id="MobiDB-lite"/>
    </source>
</evidence>
<name>A0A4T0F0X8_WALIC</name>
<evidence type="ECO:0000313" key="4">
    <source>
        <dbReference type="Proteomes" id="UP000310689"/>
    </source>
</evidence>
<feature type="domain" description="T6SS Phospholipase effector Tle1-like catalytic" evidence="2">
    <location>
        <begin position="133"/>
        <end position="481"/>
    </location>
</feature>
<reference evidence="3 4" key="1">
    <citation type="submission" date="2019-03" db="EMBL/GenBank/DDBJ databases">
        <title>Sequencing 23 genomes of Wallemia ichthyophaga.</title>
        <authorList>
            <person name="Gostincar C."/>
        </authorList>
    </citation>
    <scope>NUCLEOTIDE SEQUENCE [LARGE SCALE GENOMIC DNA]</scope>
    <source>
        <strain evidence="3 4">EXF-6200</strain>
    </source>
</reference>
<dbReference type="InterPro" id="IPR018712">
    <property type="entry name" value="Tle1-like_cat"/>
</dbReference>
<sequence length="630" mass="71542">MSIAAARLPLDLELPSEKIHTTHITEKSQKLQKHDSASTLSLPLHDSVEVQENVETIQVEADTNHMNRLTVDIDATRNVSASPSGTYNENKRSFAPSPASEQNNVEEVGLFQKSYYPNFIHALRDSKSTSSGRTIILCLDGTGDQFDGDNSNVVRFFRCLKKDEPSKQLVYYQAGLGTYTTTRSANPITTRLSAIGDVTIGSGLGHHIRDAYAFLMENYTKGDKICMVGFSRGAYSARGLAGMLQKVGLLPKGNREQVGFAYHMFKDNSDEGWKMSQLFKETFSIKVNIHWIGAWDSVSSIGFIPRDLPFHKSNNAVKNFTHAVALDEHRAKFKAGHWTRSDEMEVRIGPWQRRKEELKPKFGDINEIEEDDVIQEQKDTEEDPKRAVEKKRAKVMKNIKEIRKRTQKSSGEDDTSVDAFNPEIQAQFEMLFELQDKEDLSETKVKEVFFTGCHADVGGGAVANHTRHSLARIPLRFMLRQAFKADTGLLFSTDLLDYYGLDLNTLYPYVTRRPPAAEGPPEGFPELPQQDNPRRVFPEAVEDYYDALCPYHDYLNLSKGWWVLELWPLREIYQDGHGKYRKRLAPNLGHHRAIRGTNNKFHRSVAIRQKQIGYDIKARMVDSPTAHWVG</sequence>
<protein>
    <recommendedName>
        <fullName evidence="2">T6SS Phospholipase effector Tle1-like catalytic domain-containing protein</fullName>
    </recommendedName>
</protein>
<proteinExistence type="predicted"/>
<gene>
    <name evidence="3" type="ORF">E3P86_02853</name>
</gene>
<feature type="region of interest" description="Disordered" evidence="1">
    <location>
        <begin position="80"/>
        <end position="101"/>
    </location>
</feature>